<comment type="similarity">
    <text evidence="1">Belongs to the 'phage' integrase family.</text>
</comment>
<dbReference type="CDD" id="cd01185">
    <property type="entry name" value="INTN1_C_like"/>
    <property type="match status" value="1"/>
</dbReference>
<keyword evidence="3" id="KW-0233">DNA recombination</keyword>
<dbReference type="EMBL" id="CP102252">
    <property type="protein sequence ID" value="UWN65125.1"/>
    <property type="molecule type" value="Genomic_DNA"/>
</dbReference>
<dbReference type="RefSeq" id="WP_019150247.1">
    <property type="nucleotide sequence ID" value="NZ_CP102252.1"/>
</dbReference>
<proteinExistence type="inferred from homology"/>
<dbReference type="InterPro" id="IPR035386">
    <property type="entry name" value="Arm-DNA-bind_5"/>
</dbReference>
<dbReference type="InterPro" id="IPR011010">
    <property type="entry name" value="DNA_brk_join_enz"/>
</dbReference>
<dbReference type="InterPro" id="IPR010998">
    <property type="entry name" value="Integrase_recombinase_N"/>
</dbReference>
<dbReference type="PANTHER" id="PTHR30349:SF64">
    <property type="entry name" value="PROPHAGE INTEGRASE INTD-RELATED"/>
    <property type="match status" value="1"/>
</dbReference>
<dbReference type="PROSITE" id="PS51898">
    <property type="entry name" value="TYR_RECOMBINASE"/>
    <property type="match status" value="1"/>
</dbReference>
<dbReference type="InterPro" id="IPR002104">
    <property type="entry name" value="Integrase_catalytic"/>
</dbReference>
<dbReference type="InterPro" id="IPR025269">
    <property type="entry name" value="SAM-like_dom"/>
</dbReference>
<gene>
    <name evidence="5" type="ORF">NQ519_15530</name>
</gene>
<dbReference type="InterPro" id="IPR050090">
    <property type="entry name" value="Tyrosine_recombinase_XerCD"/>
</dbReference>
<dbReference type="Gene3D" id="1.10.150.130">
    <property type="match status" value="1"/>
</dbReference>
<evidence type="ECO:0000313" key="5">
    <source>
        <dbReference type="EMBL" id="UWN65125.1"/>
    </source>
</evidence>
<evidence type="ECO:0000256" key="3">
    <source>
        <dbReference type="ARBA" id="ARBA00023172"/>
    </source>
</evidence>
<dbReference type="Proteomes" id="UP001058267">
    <property type="component" value="Chromosome"/>
</dbReference>
<sequence>MERKTFNVVFFCKKTKVTKKGKAPIYVRIKTCGTATEIYTRCQIEPERWNQRLERSLYKDEIDQQINSIVASYRANVLAAYDQLIKEGKEATCFAIKHRLENPAGNARLFLAEFGKYCDKRQKEVGTRITQLTANKYHRLLRYLKEYMQAQYKKEDIPLDRVNYEYLDGLNTFIQTAHNCKTNGAVNLLCCLKNFMLYAIRNEWIEKNPFQYYKLKPEHNKSKDHLTKAELDVLITKPMPNERIERIRDVFAFCCLTGLAFTDADHLRPEHISADDSGQLWIHKPREKTAVMSRIPLLPHPVKLLRKYEHDPNCRQRGKMLPVPSNSKMNAYLKELAGICNIDKTLTTHVARHTFACLAVEYGMPIDVLAKILGHTNTNMTRHYAKFSEGLIGREMQKIGSIFANPA</sequence>
<accession>A0ABY5V662</accession>
<organism evidence="5 6">
    <name type="scientific">Alistipes senegalensis JC50</name>
    <dbReference type="NCBI Taxonomy" id="1033732"/>
    <lineage>
        <taxon>Bacteria</taxon>
        <taxon>Pseudomonadati</taxon>
        <taxon>Bacteroidota</taxon>
        <taxon>Bacteroidia</taxon>
        <taxon>Bacteroidales</taxon>
        <taxon>Rikenellaceae</taxon>
        <taxon>Alistipes</taxon>
    </lineage>
</organism>
<keyword evidence="2" id="KW-0238">DNA-binding</keyword>
<evidence type="ECO:0000256" key="1">
    <source>
        <dbReference type="ARBA" id="ARBA00008857"/>
    </source>
</evidence>
<keyword evidence="6" id="KW-1185">Reference proteome</keyword>
<evidence type="ECO:0000259" key="4">
    <source>
        <dbReference type="PROSITE" id="PS51898"/>
    </source>
</evidence>
<dbReference type="Pfam" id="PF00589">
    <property type="entry name" value="Phage_integrase"/>
    <property type="match status" value="1"/>
</dbReference>
<evidence type="ECO:0000256" key="2">
    <source>
        <dbReference type="ARBA" id="ARBA00023125"/>
    </source>
</evidence>
<dbReference type="SUPFAM" id="SSF56349">
    <property type="entry name" value="DNA breaking-rejoining enzymes"/>
    <property type="match status" value="1"/>
</dbReference>
<dbReference type="Gene3D" id="1.10.443.10">
    <property type="entry name" value="Intergrase catalytic core"/>
    <property type="match status" value="1"/>
</dbReference>
<feature type="domain" description="Tyr recombinase" evidence="4">
    <location>
        <begin position="221"/>
        <end position="397"/>
    </location>
</feature>
<protein>
    <submittedName>
        <fullName evidence="5">Site-specific integrase</fullName>
    </submittedName>
</protein>
<dbReference type="PANTHER" id="PTHR30349">
    <property type="entry name" value="PHAGE INTEGRASE-RELATED"/>
    <property type="match status" value="1"/>
</dbReference>
<evidence type="ECO:0000313" key="6">
    <source>
        <dbReference type="Proteomes" id="UP001058267"/>
    </source>
</evidence>
<dbReference type="Pfam" id="PF13102">
    <property type="entry name" value="Phage_int_SAM_5"/>
    <property type="match status" value="1"/>
</dbReference>
<dbReference type="InterPro" id="IPR013762">
    <property type="entry name" value="Integrase-like_cat_sf"/>
</dbReference>
<name>A0ABY5V662_9BACT</name>
<dbReference type="Pfam" id="PF17293">
    <property type="entry name" value="Arm-DNA-bind_5"/>
    <property type="match status" value="1"/>
</dbReference>
<reference evidence="5" key="1">
    <citation type="journal article" date="2022" name="Cell">
        <title>Design, construction, and in vivo augmentation of a complex gut microbiome.</title>
        <authorList>
            <person name="Cheng A.G."/>
            <person name="Ho P.Y."/>
            <person name="Aranda-Diaz A."/>
            <person name="Jain S."/>
            <person name="Yu F.B."/>
            <person name="Meng X."/>
            <person name="Wang M."/>
            <person name="Iakiviak M."/>
            <person name="Nagashima K."/>
            <person name="Zhao A."/>
            <person name="Murugkar P."/>
            <person name="Patil A."/>
            <person name="Atabakhsh K."/>
            <person name="Weakley A."/>
            <person name="Yan J."/>
            <person name="Brumbaugh A.R."/>
            <person name="Higginbottom S."/>
            <person name="Dimas A."/>
            <person name="Shiver A.L."/>
            <person name="Deutschbauer A."/>
            <person name="Neff N."/>
            <person name="Sonnenburg J.L."/>
            <person name="Huang K.C."/>
            <person name="Fischbach M.A."/>
        </authorList>
    </citation>
    <scope>NUCLEOTIDE SEQUENCE</scope>
    <source>
        <strain evidence="5">JC50</strain>
    </source>
</reference>